<dbReference type="PROSITE" id="PS50262">
    <property type="entry name" value="G_PROTEIN_RECEP_F1_2"/>
    <property type="match status" value="1"/>
</dbReference>
<accession>A0A8J9YI52</accession>
<dbReference type="GO" id="GO:0005886">
    <property type="term" value="C:plasma membrane"/>
    <property type="evidence" value="ECO:0007669"/>
    <property type="project" value="UniProtKB-SubCell"/>
</dbReference>
<evidence type="ECO:0000256" key="1">
    <source>
        <dbReference type="ARBA" id="ARBA00004651"/>
    </source>
</evidence>
<feature type="transmembrane region" description="Helical" evidence="7">
    <location>
        <begin position="307"/>
        <end position="325"/>
    </location>
</feature>
<name>A0A8J9YI52_BRALA</name>
<evidence type="ECO:0000259" key="8">
    <source>
        <dbReference type="PROSITE" id="PS50262"/>
    </source>
</evidence>
<feature type="transmembrane region" description="Helical" evidence="7">
    <location>
        <begin position="178"/>
        <end position="200"/>
    </location>
</feature>
<keyword evidence="6" id="KW-0807">Transducer</keyword>
<dbReference type="PROSITE" id="PS00237">
    <property type="entry name" value="G_PROTEIN_RECEP_F1_1"/>
    <property type="match status" value="1"/>
</dbReference>
<dbReference type="Pfam" id="PF00001">
    <property type="entry name" value="7tm_1"/>
    <property type="match status" value="1"/>
</dbReference>
<feature type="transmembrane region" description="Helical" evidence="7">
    <location>
        <begin position="220"/>
        <end position="245"/>
    </location>
</feature>
<dbReference type="EMBL" id="OV696686">
    <property type="protein sequence ID" value="CAH1228475.1"/>
    <property type="molecule type" value="Genomic_DNA"/>
</dbReference>
<evidence type="ECO:0000313" key="9">
    <source>
        <dbReference type="EMBL" id="CAH1228475.1"/>
    </source>
</evidence>
<evidence type="ECO:0000256" key="6">
    <source>
        <dbReference type="RuleBase" id="RU000688"/>
    </source>
</evidence>
<protein>
    <submittedName>
        <fullName evidence="9">S1PR1 protein</fullName>
    </submittedName>
</protein>
<comment type="similarity">
    <text evidence="6">Belongs to the G-protein coupled receptor 1 family.</text>
</comment>
<dbReference type="Proteomes" id="UP000838412">
    <property type="component" value="Chromosome 1"/>
</dbReference>
<dbReference type="GO" id="GO:0004930">
    <property type="term" value="F:G protein-coupled receptor activity"/>
    <property type="evidence" value="ECO:0007669"/>
    <property type="project" value="UniProtKB-KW"/>
</dbReference>
<proteinExistence type="inferred from homology"/>
<keyword evidence="5 7" id="KW-0472">Membrane</keyword>
<dbReference type="Gene3D" id="1.20.1070.10">
    <property type="entry name" value="Rhodopsin 7-helix transmembrane proteins"/>
    <property type="match status" value="1"/>
</dbReference>
<dbReference type="InterPro" id="IPR000276">
    <property type="entry name" value="GPCR_Rhodpsn"/>
</dbReference>
<evidence type="ECO:0000313" key="10">
    <source>
        <dbReference type="Proteomes" id="UP000838412"/>
    </source>
</evidence>
<keyword evidence="6" id="KW-0675">Receptor</keyword>
<keyword evidence="2" id="KW-1003">Cell membrane</keyword>
<dbReference type="SUPFAM" id="SSF81321">
    <property type="entry name" value="Family A G protein-coupled receptor-like"/>
    <property type="match status" value="1"/>
</dbReference>
<keyword evidence="4 7" id="KW-1133">Transmembrane helix</keyword>
<keyword evidence="3 6" id="KW-0812">Transmembrane</keyword>
<evidence type="ECO:0000256" key="7">
    <source>
        <dbReference type="SAM" id="Phobius"/>
    </source>
</evidence>
<evidence type="ECO:0000256" key="2">
    <source>
        <dbReference type="ARBA" id="ARBA00022475"/>
    </source>
</evidence>
<evidence type="ECO:0000256" key="4">
    <source>
        <dbReference type="ARBA" id="ARBA00022989"/>
    </source>
</evidence>
<comment type="subcellular location">
    <subcellularLocation>
        <location evidence="1">Cell membrane</location>
        <topology evidence="1">Multi-pass membrane protein</topology>
    </subcellularLocation>
</comment>
<evidence type="ECO:0000256" key="5">
    <source>
        <dbReference type="ARBA" id="ARBA00023136"/>
    </source>
</evidence>
<evidence type="ECO:0000256" key="3">
    <source>
        <dbReference type="ARBA" id="ARBA00022692"/>
    </source>
</evidence>
<dbReference type="OrthoDB" id="5969463at2759"/>
<feature type="transmembrane region" description="Helical" evidence="7">
    <location>
        <begin position="266"/>
        <end position="287"/>
    </location>
</feature>
<dbReference type="PANTHER" id="PTHR22750">
    <property type="entry name" value="G-PROTEIN COUPLED RECEPTOR"/>
    <property type="match status" value="1"/>
</dbReference>
<keyword evidence="6" id="KW-0297">G-protein coupled receptor</keyword>
<dbReference type="InterPro" id="IPR017452">
    <property type="entry name" value="GPCR_Rhodpsn_7TM"/>
</dbReference>
<reference evidence="9" key="1">
    <citation type="submission" date="2022-01" db="EMBL/GenBank/DDBJ databases">
        <authorList>
            <person name="Braso-Vives M."/>
        </authorList>
    </citation>
    <scope>NUCLEOTIDE SEQUENCE</scope>
</reference>
<organism evidence="9 10">
    <name type="scientific">Branchiostoma lanceolatum</name>
    <name type="common">Common lancelet</name>
    <name type="synonym">Amphioxus lanceolatum</name>
    <dbReference type="NCBI Taxonomy" id="7740"/>
    <lineage>
        <taxon>Eukaryota</taxon>
        <taxon>Metazoa</taxon>
        <taxon>Chordata</taxon>
        <taxon>Cephalochordata</taxon>
        <taxon>Leptocardii</taxon>
        <taxon>Amphioxiformes</taxon>
        <taxon>Branchiostomatidae</taxon>
        <taxon>Branchiostoma</taxon>
    </lineage>
</organism>
<keyword evidence="10" id="KW-1185">Reference proteome</keyword>
<feature type="transmembrane region" description="Helical" evidence="7">
    <location>
        <begin position="138"/>
        <end position="157"/>
    </location>
</feature>
<feature type="domain" description="G-protein coupled receptors family 1 profile" evidence="8">
    <location>
        <begin position="77"/>
        <end position="323"/>
    </location>
</feature>
<dbReference type="AlphaFoldDB" id="A0A8J9YI52"/>
<feature type="transmembrane region" description="Helical" evidence="7">
    <location>
        <begin position="63"/>
        <end position="88"/>
    </location>
</feature>
<dbReference type="PRINTS" id="PR00237">
    <property type="entry name" value="GPCRRHODOPSN"/>
</dbReference>
<gene>
    <name evidence="9" type="primary">S1PR1</name>
    <name evidence="9" type="ORF">BLAG_LOCUS668</name>
</gene>
<sequence length="349" mass="38364">MLVGASSDDRSMNVTTSNTTMSTTTRGLDFLDDVRPSNVVDNVTLSCHNGSVTSSTRGYNRHLLNVVLMFGIIAVLINMTIIVAILAARDRKLWKPVYILLANLAMADVCRGVCIVSTVATVSGSVCLDTSWAKVTEIFRFFSVLYSVNSLLVLALERYWFILHGFSYESVFASRAKLTIFVLWTWLWSGAFSVVGIVTGKRCVSSNGLCTLLIGPVCPHLLMGILVIVPAIVIISSNIATLCVVWRHLGFTTRYRAKGADSPPSVNLKTVITVTIITVVVLFSWVPQFGTVAMCNMDVNRGQNAEFGMLFLAISSTVNPIIYSLRLKKVREAVIRLLPCNLQNKVDVW</sequence>
<feature type="transmembrane region" description="Helical" evidence="7">
    <location>
        <begin position="100"/>
        <end position="126"/>
    </location>
</feature>